<keyword evidence="6" id="KW-1185">Reference proteome</keyword>
<evidence type="ECO:0000313" key="6">
    <source>
        <dbReference type="Proteomes" id="UP001519460"/>
    </source>
</evidence>
<dbReference type="GO" id="GO:0003839">
    <property type="term" value="F:gamma-glutamylcyclotransferase activity"/>
    <property type="evidence" value="ECO:0007669"/>
    <property type="project" value="UniProtKB-EC"/>
</dbReference>
<keyword evidence="2" id="KW-0456">Lyase</keyword>
<dbReference type="EC" id="4.3.2.9" evidence="1"/>
<evidence type="ECO:0000256" key="1">
    <source>
        <dbReference type="ARBA" id="ARBA00012346"/>
    </source>
</evidence>
<dbReference type="PANTHER" id="PTHR12935">
    <property type="entry name" value="GAMMA-GLUTAMYLCYCLOTRANSFERASE"/>
    <property type="match status" value="1"/>
</dbReference>
<feature type="active site" description="Proton acceptor" evidence="3">
    <location>
        <position position="90"/>
    </location>
</feature>
<dbReference type="Proteomes" id="UP001519460">
    <property type="component" value="Unassembled WGS sequence"/>
</dbReference>
<dbReference type="InterPro" id="IPR036568">
    <property type="entry name" value="GGCT-like_sf"/>
</dbReference>
<reference evidence="5 6" key="1">
    <citation type="journal article" date="2023" name="Sci. Data">
        <title>Genome assembly of the Korean intertidal mud-creeper Batillaria attramentaria.</title>
        <authorList>
            <person name="Patra A.K."/>
            <person name="Ho P.T."/>
            <person name="Jun S."/>
            <person name="Lee S.J."/>
            <person name="Kim Y."/>
            <person name="Won Y.J."/>
        </authorList>
    </citation>
    <scope>NUCLEOTIDE SEQUENCE [LARGE SCALE GENOMIC DNA]</scope>
    <source>
        <strain evidence="5">Wonlab-2016</strain>
    </source>
</reference>
<gene>
    <name evidence="5" type="ORF">BaRGS_00003030</name>
</gene>
<evidence type="ECO:0000256" key="3">
    <source>
        <dbReference type="PIRSR" id="PIRSR617939-1"/>
    </source>
</evidence>
<proteinExistence type="predicted"/>
<organism evidence="5 6">
    <name type="scientific">Batillaria attramentaria</name>
    <dbReference type="NCBI Taxonomy" id="370345"/>
    <lineage>
        <taxon>Eukaryota</taxon>
        <taxon>Metazoa</taxon>
        <taxon>Spiralia</taxon>
        <taxon>Lophotrochozoa</taxon>
        <taxon>Mollusca</taxon>
        <taxon>Gastropoda</taxon>
        <taxon>Caenogastropoda</taxon>
        <taxon>Sorbeoconcha</taxon>
        <taxon>Cerithioidea</taxon>
        <taxon>Batillariidae</taxon>
        <taxon>Batillaria</taxon>
    </lineage>
</organism>
<dbReference type="Pfam" id="PF13772">
    <property type="entry name" value="AIG2_2"/>
    <property type="match status" value="2"/>
</dbReference>
<evidence type="ECO:0000313" key="5">
    <source>
        <dbReference type="EMBL" id="KAK7505759.1"/>
    </source>
</evidence>
<feature type="binding site" evidence="4">
    <location>
        <position position="127"/>
    </location>
    <ligand>
        <name>substrate</name>
    </ligand>
</feature>
<dbReference type="InterPro" id="IPR013024">
    <property type="entry name" value="GGCT-like"/>
</dbReference>
<dbReference type="SUPFAM" id="SSF110857">
    <property type="entry name" value="Gamma-glutamyl cyclotransferase-like"/>
    <property type="match status" value="2"/>
</dbReference>
<dbReference type="InterPro" id="IPR017939">
    <property type="entry name" value="G-Glutamylcylcotransferase"/>
</dbReference>
<name>A0ABD0M1G4_9CAEN</name>
<evidence type="ECO:0000256" key="4">
    <source>
        <dbReference type="PIRSR" id="PIRSR617939-2"/>
    </source>
</evidence>
<evidence type="ECO:0000256" key="2">
    <source>
        <dbReference type="ARBA" id="ARBA00023239"/>
    </source>
</evidence>
<dbReference type="EMBL" id="JACVVK020000009">
    <property type="protein sequence ID" value="KAK7505759.1"/>
    <property type="molecule type" value="Genomic_DNA"/>
</dbReference>
<dbReference type="CDD" id="cd06661">
    <property type="entry name" value="GGCT_like"/>
    <property type="match status" value="2"/>
</dbReference>
<sequence length="353" mass="40376">MYDEDVGASPGPFLYFGYASNMLKERLTSNKLNVVFKCVAKLEGYELQFCGEGKGWHGAMASIQEKPGSHIWGVVWQLNQADQERLNRQESTFTPKEVDVTSTDNQVYRCRVYTQELRATGKPSPHYKDIILRGARQNNLPEGYIKCLESVEDNGYAGEIDIYKQIMEEYTTHASNRSGAKPTSKSKNNSVDQLRLVGAESALGYVVVVDSQFCVDHYFHFCGYGKRWQGAMAAIHAKPGSHVWGVVWELDESDKEHLDHQERWYLAIQVDVLGTDNEVYHCRTYLLEDTLTTTPSPHYKEIILIGARQHQLPEDYIKFLESFADNGYKGEVHTYNKVMEIVHKEEKEKNETL</sequence>
<comment type="caution">
    <text evidence="5">The sequence shown here is derived from an EMBL/GenBank/DDBJ whole genome shotgun (WGS) entry which is preliminary data.</text>
</comment>
<accession>A0ABD0M1G4</accession>
<feature type="binding site" evidence="4">
    <location>
        <begin position="15"/>
        <end position="20"/>
    </location>
    <ligand>
        <name>substrate</name>
    </ligand>
</feature>
<protein>
    <recommendedName>
        <fullName evidence="1">gamma-glutamylcyclotransferase</fullName>
        <ecNumber evidence="1">4.3.2.9</ecNumber>
    </recommendedName>
</protein>
<dbReference type="Gene3D" id="3.10.490.10">
    <property type="entry name" value="Gamma-glutamyl cyclotransferase-like"/>
    <property type="match status" value="2"/>
</dbReference>
<dbReference type="PANTHER" id="PTHR12935:SF0">
    <property type="entry name" value="GAMMA-GLUTAMYLCYCLOTRANSFERASE"/>
    <property type="match status" value="1"/>
</dbReference>
<dbReference type="AlphaFoldDB" id="A0ABD0M1G4"/>